<evidence type="ECO:0000313" key="1">
    <source>
        <dbReference type="EMBL" id="SEJ33848.1"/>
    </source>
</evidence>
<name>A0A1H6XXR0_9BACT</name>
<evidence type="ECO:0000313" key="2">
    <source>
        <dbReference type="Proteomes" id="UP000199532"/>
    </source>
</evidence>
<gene>
    <name evidence="1" type="ORF">SAMN04487995_4284</name>
</gene>
<reference evidence="1 2" key="1">
    <citation type="submission" date="2016-10" db="EMBL/GenBank/DDBJ databases">
        <authorList>
            <person name="de Groot N.N."/>
        </authorList>
    </citation>
    <scope>NUCLEOTIDE SEQUENCE [LARGE SCALE GENOMIC DNA]</scope>
    <source>
        <strain evidence="1 2">DSM 19938</strain>
    </source>
</reference>
<dbReference type="Proteomes" id="UP000199532">
    <property type="component" value="Unassembled WGS sequence"/>
</dbReference>
<organism evidence="1 2">
    <name type="scientific">Dyadobacter koreensis</name>
    <dbReference type="NCBI Taxonomy" id="408657"/>
    <lineage>
        <taxon>Bacteria</taxon>
        <taxon>Pseudomonadati</taxon>
        <taxon>Bacteroidota</taxon>
        <taxon>Cytophagia</taxon>
        <taxon>Cytophagales</taxon>
        <taxon>Spirosomataceae</taxon>
        <taxon>Dyadobacter</taxon>
    </lineage>
</organism>
<dbReference type="EMBL" id="FNXY01000006">
    <property type="protein sequence ID" value="SEJ33848.1"/>
    <property type="molecule type" value="Genomic_DNA"/>
</dbReference>
<proteinExistence type="predicted"/>
<dbReference type="RefSeq" id="WP_090338260.1">
    <property type="nucleotide sequence ID" value="NZ_FNXY01000006.1"/>
</dbReference>
<sequence length="135" mass="15582">MYKKIALILIAPFCFSCNLFEPEKQPEMISFVFTNVDKTIFQEIKVIAYTVENGQHIAYDSVYHYPLKTPSIPYYSSAEIAFLDQSFQVRENGLFEAIAVKEDSTVFRNQIGKIEKMPGRRRFEIELSNLGIALK</sequence>
<dbReference type="OrthoDB" id="953859at2"/>
<protein>
    <submittedName>
        <fullName evidence="1">Uncharacterized protein</fullName>
    </submittedName>
</protein>
<accession>A0A1H6XXR0</accession>
<keyword evidence="2" id="KW-1185">Reference proteome</keyword>
<dbReference type="AlphaFoldDB" id="A0A1H6XXR0"/>